<name>A0ABY7FH44_MYAAR</name>
<proteinExistence type="predicted"/>
<feature type="region of interest" description="Disordered" evidence="1">
    <location>
        <begin position="266"/>
        <end position="292"/>
    </location>
</feature>
<dbReference type="EMBL" id="CP111023">
    <property type="protein sequence ID" value="WAR21498.1"/>
    <property type="molecule type" value="Genomic_DNA"/>
</dbReference>
<keyword evidence="3" id="KW-1185">Reference proteome</keyword>
<sequence>MASKRNLYRPAQTQENVGQRKPRKTLAQGRLITSGGQPNGSVPAAGRGPNSVGQKAGGRLPQGTLDTSSSSQTAGNRAQDRNHLSNTSLSSSQLHQSSIIQGRLEESALDIRSHYQRPGEVLCMNAGRGTVDVDSSMVDVRLGLDNSPRPVIIKERADDHVDPYTAVQSVPMSPPDRRVLHDLHTNVTPLYLSDSGASDLVHPERLEDRLSDHSDNDSLNMKMKDVHVTNHKSSNDSTKASKSLDICPPSAKKTVRKVRPLNTAAKRREVNRPCTPENQSMASSTGGKTSTPTMDCSTFTHDMDIDASAIHPEVSLLAGSHQPSTANQGRSRSRLKPDLTDDLLGQSIVSNVSIYQQSTIASKPKQKRDPKQAQRCIDLQHIYSLQWAFLEAKARRTLQEQEKQAMAQIYGVHEEVERLRKDKAEREQYLARELECELLESERLLGEISSLTGGDVPDIINMGTALTAMENSTNLMETELKKSQELLSAVETLAVQECSLRAQGIQSLDQS</sequence>
<feature type="compositionally biased region" description="Polar residues" evidence="1">
    <location>
        <begin position="321"/>
        <end position="330"/>
    </location>
</feature>
<evidence type="ECO:0000313" key="2">
    <source>
        <dbReference type="EMBL" id="WAR21498.1"/>
    </source>
</evidence>
<organism evidence="2 3">
    <name type="scientific">Mya arenaria</name>
    <name type="common">Soft-shell clam</name>
    <dbReference type="NCBI Taxonomy" id="6604"/>
    <lineage>
        <taxon>Eukaryota</taxon>
        <taxon>Metazoa</taxon>
        <taxon>Spiralia</taxon>
        <taxon>Lophotrochozoa</taxon>
        <taxon>Mollusca</taxon>
        <taxon>Bivalvia</taxon>
        <taxon>Autobranchia</taxon>
        <taxon>Heteroconchia</taxon>
        <taxon>Euheterodonta</taxon>
        <taxon>Imparidentia</taxon>
        <taxon>Neoheterodontei</taxon>
        <taxon>Myida</taxon>
        <taxon>Myoidea</taxon>
        <taxon>Myidae</taxon>
        <taxon>Mya</taxon>
    </lineage>
</organism>
<gene>
    <name evidence="2" type="ORF">MAR_015472</name>
</gene>
<accession>A0ABY7FH44</accession>
<feature type="region of interest" description="Disordered" evidence="1">
    <location>
        <begin position="1"/>
        <end position="94"/>
    </location>
</feature>
<feature type="region of interest" description="Disordered" evidence="1">
    <location>
        <begin position="319"/>
        <end position="338"/>
    </location>
</feature>
<reference evidence="2" key="1">
    <citation type="submission" date="2022-11" db="EMBL/GenBank/DDBJ databases">
        <title>Centuries of genome instability and evolution in soft-shell clam transmissible cancer (bioRxiv).</title>
        <authorList>
            <person name="Hart S.F.M."/>
            <person name="Yonemitsu M.A."/>
            <person name="Giersch R.M."/>
            <person name="Beal B.F."/>
            <person name="Arriagada G."/>
            <person name="Davis B.W."/>
            <person name="Ostrander E.A."/>
            <person name="Goff S.P."/>
            <person name="Metzger M.J."/>
        </authorList>
    </citation>
    <scope>NUCLEOTIDE SEQUENCE</scope>
    <source>
        <strain evidence="2">MELC-2E11</strain>
        <tissue evidence="2">Siphon/mantle</tissue>
    </source>
</reference>
<feature type="compositionally biased region" description="Polar residues" evidence="1">
    <location>
        <begin position="64"/>
        <end position="76"/>
    </location>
</feature>
<protein>
    <submittedName>
        <fullName evidence="2">Uncharacterized protein</fullName>
    </submittedName>
</protein>
<evidence type="ECO:0000313" key="3">
    <source>
        <dbReference type="Proteomes" id="UP001164746"/>
    </source>
</evidence>
<evidence type="ECO:0000256" key="1">
    <source>
        <dbReference type="SAM" id="MobiDB-lite"/>
    </source>
</evidence>
<feature type="compositionally biased region" description="Low complexity" evidence="1">
    <location>
        <begin position="84"/>
        <end position="94"/>
    </location>
</feature>
<feature type="compositionally biased region" description="Polar residues" evidence="1">
    <location>
        <begin position="276"/>
        <end position="292"/>
    </location>
</feature>
<dbReference type="Proteomes" id="UP001164746">
    <property type="component" value="Chromosome 12"/>
</dbReference>